<dbReference type="EMBL" id="OZ023704">
    <property type="protein sequence ID" value="CAK9873317.1"/>
    <property type="molecule type" value="Genomic_DNA"/>
</dbReference>
<dbReference type="Proteomes" id="UP001497522">
    <property type="component" value="Chromosome 3"/>
</dbReference>
<name>A0ABP1BDH8_9BRYO</name>
<evidence type="ECO:0000256" key="1">
    <source>
        <dbReference type="SAM" id="MobiDB-lite"/>
    </source>
</evidence>
<accession>A0ABP1BDH8</accession>
<dbReference type="PANTHER" id="PTHR22876">
    <property type="entry name" value="ZGC:101016"/>
    <property type="match status" value="1"/>
</dbReference>
<feature type="compositionally biased region" description="Polar residues" evidence="1">
    <location>
        <begin position="209"/>
        <end position="222"/>
    </location>
</feature>
<gene>
    <name evidence="2" type="ORF">CSSPJE1EN2_LOCUS15882</name>
</gene>
<feature type="compositionally biased region" description="Basic and acidic residues" evidence="1">
    <location>
        <begin position="128"/>
        <end position="138"/>
    </location>
</feature>
<dbReference type="Pfam" id="PF10217">
    <property type="entry name" value="DUF2039"/>
    <property type="match status" value="1"/>
</dbReference>
<feature type="region of interest" description="Disordered" evidence="1">
    <location>
        <begin position="128"/>
        <end position="222"/>
    </location>
</feature>
<proteinExistence type="predicted"/>
<sequence>MSTRKGGVTRGNPKHQNAVVWKPNSGVKRNEKELGGKFRPYAEITGVCPRCKQQIEWRRKYGKYKPLTEPAKCHDCGKRSVRQAYHTLCTACSKQRNVCAKCCHPATTIIGSNVDEEEEERRQLEEAVKNMRERDRRTVLRTMAGGTGTRQSVKLTNSDEKDDSDSESEADDEDTEGQDPDSEIPTEDEAEDEDDDNENQDDNIKKTGGSDSANLRSAVKQQ</sequence>
<evidence type="ECO:0000313" key="2">
    <source>
        <dbReference type="EMBL" id="CAK9873317.1"/>
    </source>
</evidence>
<keyword evidence="3" id="KW-1185">Reference proteome</keyword>
<protein>
    <submittedName>
        <fullName evidence="2">Uncharacterized protein</fullName>
    </submittedName>
</protein>
<dbReference type="InterPro" id="IPR019351">
    <property type="entry name" value="DUF2039"/>
</dbReference>
<evidence type="ECO:0000313" key="3">
    <source>
        <dbReference type="Proteomes" id="UP001497522"/>
    </source>
</evidence>
<dbReference type="PANTHER" id="PTHR22876:SF5">
    <property type="entry name" value="CHROMOSOME 9 OPEN READING FRAME 85"/>
    <property type="match status" value="1"/>
</dbReference>
<organism evidence="2 3">
    <name type="scientific">Sphagnum jensenii</name>
    <dbReference type="NCBI Taxonomy" id="128206"/>
    <lineage>
        <taxon>Eukaryota</taxon>
        <taxon>Viridiplantae</taxon>
        <taxon>Streptophyta</taxon>
        <taxon>Embryophyta</taxon>
        <taxon>Bryophyta</taxon>
        <taxon>Sphagnophytina</taxon>
        <taxon>Sphagnopsida</taxon>
        <taxon>Sphagnales</taxon>
        <taxon>Sphagnaceae</taxon>
        <taxon>Sphagnum</taxon>
    </lineage>
</organism>
<reference evidence="2" key="1">
    <citation type="submission" date="2024-03" db="EMBL/GenBank/DDBJ databases">
        <authorList>
            <consortium name="ELIXIR-Norway"/>
            <consortium name="Elixir Norway"/>
        </authorList>
    </citation>
    <scope>NUCLEOTIDE SEQUENCE</scope>
</reference>
<feature type="compositionally biased region" description="Acidic residues" evidence="1">
    <location>
        <begin position="160"/>
        <end position="201"/>
    </location>
</feature>